<sequence length="177" mass="19758">MKDALAAVLGGILNGFEQESHEAYLGLAETDFYAKLAQDIEERTPERFSMHLSVEHMRAVDGLLLAKLGGNSSAKFLFKHGDFIESHVRKAIERSEGFSCGADKTRTVMRTLARHLVDGIAIDHDYSGERTYHLPTTVLTNQVEVLSFFNGLHRLYYGDPVPYLSHLMAYPRASAIS</sequence>
<gene>
    <name evidence="1" type="ordered locus">pQBR0441</name>
</gene>
<dbReference type="EMBL" id="AM235768">
    <property type="protein sequence ID" value="CAM96473.1"/>
    <property type="molecule type" value="Genomic_DNA"/>
</dbReference>
<name>A4V7T4_PSEFS</name>
<keyword evidence="1" id="KW-0614">Plasmid</keyword>
<dbReference type="Proteomes" id="UP000002332">
    <property type="component" value="Plasmid pQBR103"/>
</dbReference>
<accession>A4V7T4</accession>
<proteinExistence type="predicted"/>
<evidence type="ECO:0000313" key="2">
    <source>
        <dbReference type="Proteomes" id="UP000002332"/>
    </source>
</evidence>
<dbReference type="AlphaFoldDB" id="A4V7T4"/>
<protein>
    <submittedName>
        <fullName evidence="1">Uncharacterized protein</fullName>
    </submittedName>
</protein>
<organism evidence="1 2">
    <name type="scientific">Pseudomonas fluorescens (strain SBW25)</name>
    <dbReference type="NCBI Taxonomy" id="216595"/>
    <lineage>
        <taxon>Bacteria</taxon>
        <taxon>Pseudomonadati</taxon>
        <taxon>Pseudomonadota</taxon>
        <taxon>Gammaproteobacteria</taxon>
        <taxon>Pseudomonadales</taxon>
        <taxon>Pseudomonadaceae</taxon>
        <taxon>Pseudomonas</taxon>
    </lineage>
</organism>
<dbReference type="RefSeq" id="WP_011923239.1">
    <property type="nucleotide sequence ID" value="NC_009444.1"/>
</dbReference>
<reference evidence="1 2" key="1">
    <citation type="journal article" date="2007" name="ISME J.">
        <title>Sequence-based analysis of pQBR103; a representative of a unique, transfer-proficient mega plasmid resident in the microbial community of sugar beet.</title>
        <authorList>
            <person name="Tett A."/>
            <person name="Spiers A.J."/>
            <person name="Crossman L.C."/>
            <person name="Ager D."/>
            <person name="Ciric L."/>
            <person name="Dow J.M."/>
            <person name="Fry J.C."/>
            <person name="Harris D."/>
            <person name="Lilley A."/>
            <person name="Oliver A."/>
            <person name="Parkhill J."/>
            <person name="Quail M.A."/>
            <person name="Rainey P.B."/>
            <person name="Saunders N.J."/>
            <person name="Seeger K."/>
            <person name="Snyder L.A.S."/>
            <person name="Squares R."/>
            <person name="Thomas C.M."/>
            <person name="Turner S.L."/>
            <person name="Zhang X.-X."/>
            <person name="Field D."/>
            <person name="Bailey M.J."/>
        </authorList>
    </citation>
    <scope>NUCLEOTIDE SEQUENCE [LARGE SCALE GENOMIC DNA]</scope>
    <source>
        <strain evidence="1 2">SBW25</strain>
    </source>
</reference>
<geneLocation type="plasmid" evidence="1 2">
    <name>pQBR103</name>
</geneLocation>
<evidence type="ECO:0000313" key="1">
    <source>
        <dbReference type="EMBL" id="CAM96473.1"/>
    </source>
</evidence>